<evidence type="ECO:0000313" key="6">
    <source>
        <dbReference type="EMBL" id="KHJ88453.1"/>
    </source>
</evidence>
<evidence type="ECO:0000256" key="1">
    <source>
        <dbReference type="ARBA" id="ARBA00004613"/>
    </source>
</evidence>
<dbReference type="PANTHER" id="PTHR21700:SF126">
    <property type="entry name" value="TRANSTHYRETIN-LIKE FAMILY PROTEIN"/>
    <property type="match status" value="1"/>
</dbReference>
<accession>A0A0B1ST09</accession>
<evidence type="ECO:0000256" key="2">
    <source>
        <dbReference type="ARBA" id="ARBA00010112"/>
    </source>
</evidence>
<dbReference type="InterPro" id="IPR038479">
    <property type="entry name" value="Transthyretin-like_sf"/>
</dbReference>
<dbReference type="GO" id="GO:0009986">
    <property type="term" value="C:cell surface"/>
    <property type="evidence" value="ECO:0007669"/>
    <property type="project" value="InterPro"/>
</dbReference>
<sequence length="136" mass="15146">MRTVLLLCAIGSCSCMRQQSVGVTGQLICGDKPAAGVTVKLWDEDDGMDPDDLLDEGTTDRNGNFKLQGSERELTNIDPVFKIYHDCDDGLKPGQREVKFRIPDSYISPGGLPRRHFNIGVLNLETIFAKEERDLF</sequence>
<dbReference type="InterPro" id="IPR001534">
    <property type="entry name" value="Transthyretin-like"/>
</dbReference>
<gene>
    <name evidence="6" type="ORF">OESDEN_11751</name>
</gene>
<comment type="similarity">
    <text evidence="2">Belongs to the nematode transthyretin-like family.</text>
</comment>
<feature type="signal peptide" evidence="5">
    <location>
        <begin position="1"/>
        <end position="15"/>
    </location>
</feature>
<dbReference type="AlphaFoldDB" id="A0A0B1ST09"/>
<reference evidence="6 7" key="1">
    <citation type="submission" date="2014-03" db="EMBL/GenBank/DDBJ databases">
        <title>Draft genome of the hookworm Oesophagostomum dentatum.</title>
        <authorList>
            <person name="Mitreva M."/>
        </authorList>
    </citation>
    <scope>NUCLEOTIDE SEQUENCE [LARGE SCALE GENOMIC DNA]</scope>
    <source>
        <strain evidence="6 7">OD-Hann</strain>
    </source>
</reference>
<dbReference type="EMBL" id="KN555785">
    <property type="protein sequence ID" value="KHJ88453.1"/>
    <property type="molecule type" value="Genomic_DNA"/>
</dbReference>
<feature type="chain" id="PRO_5012429740" evidence="5">
    <location>
        <begin position="16"/>
        <end position="136"/>
    </location>
</feature>
<dbReference type="OrthoDB" id="5832063at2759"/>
<comment type="subcellular location">
    <subcellularLocation>
        <location evidence="1">Secreted</location>
    </subcellularLocation>
</comment>
<keyword evidence="7" id="KW-1185">Reference proteome</keyword>
<evidence type="ECO:0000256" key="3">
    <source>
        <dbReference type="ARBA" id="ARBA00022525"/>
    </source>
</evidence>
<proteinExistence type="inferred from homology"/>
<dbReference type="Pfam" id="PF01060">
    <property type="entry name" value="TTR-52"/>
    <property type="match status" value="1"/>
</dbReference>
<organism evidence="6 7">
    <name type="scientific">Oesophagostomum dentatum</name>
    <name type="common">Nodular worm</name>
    <dbReference type="NCBI Taxonomy" id="61180"/>
    <lineage>
        <taxon>Eukaryota</taxon>
        <taxon>Metazoa</taxon>
        <taxon>Ecdysozoa</taxon>
        <taxon>Nematoda</taxon>
        <taxon>Chromadorea</taxon>
        <taxon>Rhabditida</taxon>
        <taxon>Rhabditina</taxon>
        <taxon>Rhabditomorpha</taxon>
        <taxon>Strongyloidea</taxon>
        <taxon>Strongylidae</taxon>
        <taxon>Oesophagostomum</taxon>
    </lineage>
</organism>
<evidence type="ECO:0000256" key="5">
    <source>
        <dbReference type="SAM" id="SignalP"/>
    </source>
</evidence>
<dbReference type="PANTHER" id="PTHR21700">
    <property type="entry name" value="TRANSTHYRETIN-LIKE FAMILY PROTEIN-RELATED"/>
    <property type="match status" value="1"/>
</dbReference>
<keyword evidence="4 5" id="KW-0732">Signal</keyword>
<evidence type="ECO:0000256" key="4">
    <source>
        <dbReference type="ARBA" id="ARBA00022729"/>
    </source>
</evidence>
<evidence type="ECO:0000313" key="7">
    <source>
        <dbReference type="Proteomes" id="UP000053660"/>
    </source>
</evidence>
<dbReference type="Proteomes" id="UP000053660">
    <property type="component" value="Unassembled WGS sequence"/>
</dbReference>
<dbReference type="Gene3D" id="2.60.40.3330">
    <property type="match status" value="1"/>
</dbReference>
<dbReference type="GO" id="GO:0005576">
    <property type="term" value="C:extracellular region"/>
    <property type="evidence" value="ECO:0007669"/>
    <property type="project" value="UniProtKB-SubCell"/>
</dbReference>
<dbReference type="PROSITE" id="PS51257">
    <property type="entry name" value="PROKAR_LIPOPROTEIN"/>
    <property type="match status" value="1"/>
</dbReference>
<name>A0A0B1ST09_OESDE</name>
<protein>
    <submittedName>
        <fullName evidence="6">Transthyretin-like family protein</fullName>
    </submittedName>
</protein>
<keyword evidence="3" id="KW-0964">Secreted</keyword>